<dbReference type="InterPro" id="IPR021330">
    <property type="entry name" value="DUF2939"/>
</dbReference>
<dbReference type="EMBL" id="CP019650">
    <property type="protein sequence ID" value="AQQ69079.1"/>
    <property type="molecule type" value="Genomic_DNA"/>
</dbReference>
<evidence type="ECO:0000313" key="3">
    <source>
        <dbReference type="Proteomes" id="UP000188219"/>
    </source>
</evidence>
<evidence type="ECO:0008006" key="4">
    <source>
        <dbReference type="Google" id="ProtNLM"/>
    </source>
</evidence>
<protein>
    <recommendedName>
        <fullName evidence="4">DUF2939 domain-containing protein</fullName>
    </recommendedName>
</protein>
<dbReference type="RefSeq" id="WP_077407558.1">
    <property type="nucleotide sequence ID" value="NZ_CP019650.1"/>
</dbReference>
<sequence>MGKWLLRSLLLLSVLIMFYVALPWYSAHQLIEAAQNEDVARLERYVDFPQLRGNIRGRLQEEIRESISDDIPPALGDLFKAGADLFVGPLLERLISPEGIVQLVQGQKDWREFERELSGMGGRRAPEPSDNQRPAQSEQAASPVAERGHHWRLHHWYFIGLNAVEVVCGNRDDFDRVLLRLQRNGLRWQLVDIELIDEVPGGE</sequence>
<accession>A0A1Q2M8U9</accession>
<dbReference type="STRING" id="260552.Mag101_16690"/>
<reference evidence="2" key="1">
    <citation type="submission" date="2017-02" db="EMBL/GenBank/DDBJ databases">
        <title>Genome of Microbulbifer agarilyticus GP101.</title>
        <authorList>
            <person name="Jung J."/>
            <person name="Bae S.S."/>
            <person name="Baek K."/>
        </authorList>
    </citation>
    <scope>NUCLEOTIDE SEQUENCE [LARGE SCALE GENOMIC DNA]</scope>
    <source>
        <strain evidence="2">GP101</strain>
    </source>
</reference>
<feature type="compositionally biased region" description="Polar residues" evidence="1">
    <location>
        <begin position="129"/>
        <end position="140"/>
    </location>
</feature>
<organism evidence="2 3">
    <name type="scientific">Microbulbifer agarilyticus</name>
    <dbReference type="NCBI Taxonomy" id="260552"/>
    <lineage>
        <taxon>Bacteria</taxon>
        <taxon>Pseudomonadati</taxon>
        <taxon>Pseudomonadota</taxon>
        <taxon>Gammaproteobacteria</taxon>
        <taxon>Cellvibrionales</taxon>
        <taxon>Microbulbiferaceae</taxon>
        <taxon>Microbulbifer</taxon>
    </lineage>
</organism>
<name>A0A1Q2M8U9_9GAMM</name>
<feature type="region of interest" description="Disordered" evidence="1">
    <location>
        <begin position="116"/>
        <end position="144"/>
    </location>
</feature>
<dbReference type="KEGG" id="maga:Mag101_16690"/>
<dbReference type="OrthoDB" id="5739641at2"/>
<dbReference type="Pfam" id="PF11159">
    <property type="entry name" value="DUF2939"/>
    <property type="match status" value="1"/>
</dbReference>
<dbReference type="AlphaFoldDB" id="A0A1Q2M8U9"/>
<proteinExistence type="predicted"/>
<gene>
    <name evidence="2" type="ORF">Mag101_16690</name>
</gene>
<dbReference type="Proteomes" id="UP000188219">
    <property type="component" value="Chromosome"/>
</dbReference>
<keyword evidence="3" id="KW-1185">Reference proteome</keyword>
<evidence type="ECO:0000256" key="1">
    <source>
        <dbReference type="SAM" id="MobiDB-lite"/>
    </source>
</evidence>
<evidence type="ECO:0000313" key="2">
    <source>
        <dbReference type="EMBL" id="AQQ69079.1"/>
    </source>
</evidence>